<dbReference type="Gene3D" id="3.30.40.10">
    <property type="entry name" value="Zinc/RING finger domain, C3HC4 (zinc finger)"/>
    <property type="match status" value="1"/>
</dbReference>
<keyword evidence="3" id="KW-0479">Metal-binding</keyword>
<evidence type="ECO:0000313" key="12">
    <source>
        <dbReference type="Proteomes" id="UP000886520"/>
    </source>
</evidence>
<dbReference type="FunFam" id="3.30.40.10:FF:000388">
    <property type="entry name" value="Putative RING zinc finger domain superfamily protein"/>
    <property type="match status" value="1"/>
</dbReference>
<dbReference type="Pfam" id="PF13639">
    <property type="entry name" value="zf-RING_2"/>
    <property type="match status" value="1"/>
</dbReference>
<name>A0A9D4ZN43_ADICA</name>
<feature type="domain" description="RING-type" evidence="10">
    <location>
        <begin position="476"/>
        <end position="518"/>
    </location>
</feature>
<dbReference type="OrthoDB" id="8062037at2759"/>
<feature type="compositionally biased region" description="Polar residues" evidence="9">
    <location>
        <begin position="206"/>
        <end position="218"/>
    </location>
</feature>
<organism evidence="11 12">
    <name type="scientific">Adiantum capillus-veneris</name>
    <name type="common">Maidenhair fern</name>
    <dbReference type="NCBI Taxonomy" id="13818"/>
    <lineage>
        <taxon>Eukaryota</taxon>
        <taxon>Viridiplantae</taxon>
        <taxon>Streptophyta</taxon>
        <taxon>Embryophyta</taxon>
        <taxon>Tracheophyta</taxon>
        <taxon>Polypodiopsida</taxon>
        <taxon>Polypodiidae</taxon>
        <taxon>Polypodiales</taxon>
        <taxon>Pteridineae</taxon>
        <taxon>Pteridaceae</taxon>
        <taxon>Vittarioideae</taxon>
        <taxon>Adiantum</taxon>
    </lineage>
</organism>
<evidence type="ECO:0000256" key="1">
    <source>
        <dbReference type="ARBA" id="ARBA00004167"/>
    </source>
</evidence>
<feature type="compositionally biased region" description="Polar residues" evidence="9">
    <location>
        <begin position="176"/>
        <end position="185"/>
    </location>
</feature>
<dbReference type="GO" id="GO:0016020">
    <property type="term" value="C:membrane"/>
    <property type="evidence" value="ECO:0007669"/>
    <property type="project" value="UniProtKB-SubCell"/>
</dbReference>
<gene>
    <name evidence="11" type="ORF">GOP47_0001322</name>
</gene>
<dbReference type="SMART" id="SM00184">
    <property type="entry name" value="RING"/>
    <property type="match status" value="1"/>
</dbReference>
<keyword evidence="5" id="KW-0862">Zinc</keyword>
<dbReference type="InterPro" id="IPR001841">
    <property type="entry name" value="Znf_RING"/>
</dbReference>
<evidence type="ECO:0000256" key="6">
    <source>
        <dbReference type="ARBA" id="ARBA00022989"/>
    </source>
</evidence>
<evidence type="ECO:0000313" key="11">
    <source>
        <dbReference type="EMBL" id="KAI5081579.1"/>
    </source>
</evidence>
<keyword evidence="2" id="KW-0812">Transmembrane</keyword>
<feature type="region of interest" description="Disordered" evidence="9">
    <location>
        <begin position="1"/>
        <end position="20"/>
    </location>
</feature>
<feature type="region of interest" description="Disordered" evidence="9">
    <location>
        <begin position="176"/>
        <end position="224"/>
    </location>
</feature>
<proteinExistence type="predicted"/>
<evidence type="ECO:0000259" key="10">
    <source>
        <dbReference type="PROSITE" id="PS50089"/>
    </source>
</evidence>
<dbReference type="InterPro" id="IPR051653">
    <property type="entry name" value="E3_ligase_sorting_rcpt"/>
</dbReference>
<keyword evidence="7" id="KW-0472">Membrane</keyword>
<evidence type="ECO:0000256" key="5">
    <source>
        <dbReference type="ARBA" id="ARBA00022833"/>
    </source>
</evidence>
<protein>
    <recommendedName>
        <fullName evidence="10">RING-type domain-containing protein</fullName>
    </recommendedName>
</protein>
<dbReference type="PANTHER" id="PTHR47168:SF1">
    <property type="entry name" value="OS02G0798600 PROTEIN"/>
    <property type="match status" value="1"/>
</dbReference>
<keyword evidence="6" id="KW-1133">Transmembrane helix</keyword>
<dbReference type="GO" id="GO:0008270">
    <property type="term" value="F:zinc ion binding"/>
    <property type="evidence" value="ECO:0007669"/>
    <property type="project" value="UniProtKB-KW"/>
</dbReference>
<dbReference type="PANTHER" id="PTHR47168">
    <property type="entry name" value="RING ZINC FINGER DOMAIN SUPERFAMILY PROTEIN-RELATED"/>
    <property type="match status" value="1"/>
</dbReference>
<dbReference type="Proteomes" id="UP000886520">
    <property type="component" value="Chromosome 2"/>
</dbReference>
<dbReference type="AlphaFoldDB" id="A0A9D4ZN43"/>
<dbReference type="InterPro" id="IPR013083">
    <property type="entry name" value="Znf_RING/FYVE/PHD"/>
</dbReference>
<accession>A0A9D4ZN43</accession>
<dbReference type="SUPFAM" id="SSF57850">
    <property type="entry name" value="RING/U-box"/>
    <property type="match status" value="1"/>
</dbReference>
<evidence type="ECO:0000256" key="3">
    <source>
        <dbReference type="ARBA" id="ARBA00022723"/>
    </source>
</evidence>
<keyword evidence="4 8" id="KW-0863">Zinc-finger</keyword>
<comment type="subcellular location">
    <subcellularLocation>
        <location evidence="1">Membrane</location>
        <topology evidence="1">Single-pass membrane protein</topology>
    </subcellularLocation>
</comment>
<evidence type="ECO:0000256" key="8">
    <source>
        <dbReference type="PROSITE-ProRule" id="PRU00175"/>
    </source>
</evidence>
<evidence type="ECO:0000256" key="7">
    <source>
        <dbReference type="ARBA" id="ARBA00023136"/>
    </source>
</evidence>
<evidence type="ECO:0000256" key="9">
    <source>
        <dbReference type="SAM" id="MobiDB-lite"/>
    </source>
</evidence>
<dbReference type="EMBL" id="JABFUD020000003">
    <property type="protein sequence ID" value="KAI5081579.1"/>
    <property type="molecule type" value="Genomic_DNA"/>
</dbReference>
<comment type="caution">
    <text evidence="11">The sequence shown here is derived from an EMBL/GenBank/DDBJ whole genome shotgun (WGS) entry which is preliminary data.</text>
</comment>
<sequence>MGSSGSRPSASAVDATEGSKRFRKNKQNFLVPLLRSMSCGTSSSWRTDSFLQETPITPGDRLSYKISSEKSATCDGQSGTCQLQSCEDDANNREGSDENSSDNVSAASYQSLCGSVESTRPTLFDRSNIVDDASLSLGQSHMPYHKADRFATSISRSVEANTSIAESLPTTFTCHDDLSSNQTTSEGHENNVGTSLPRVSRAEDTSCCTPELENSVNYGESGRPYVSLQHGPSMAMNSSSSQVTVSLEDSVDLGGLQNESSGLVSHALDDFSISRGELSGREARRNNGRRLWDALTRASSRRRRFTPSFVQDVAADGSRTLNDDWGLFDWNSSDLSSGFSYESDFLSRRSSNTEERRMARPQVWALQQFSDSIAESSGQPRYCAFGRHPNGHCSCEAFVMTEESSTRASISRIVMLAEALFEVLDEIHRQSVTLSRSTSISLVSSPAPEAVVDSFATRIHTKSDPSVSVLGQCAECYICLTEYEDGDHIRVLPCCHEFHMSCVDRWLKEAHRVCPLCRHNGVFGAIWDDEALQGICQYF</sequence>
<evidence type="ECO:0000256" key="2">
    <source>
        <dbReference type="ARBA" id="ARBA00022692"/>
    </source>
</evidence>
<reference evidence="11" key="1">
    <citation type="submission" date="2021-01" db="EMBL/GenBank/DDBJ databases">
        <title>Adiantum capillus-veneris genome.</title>
        <authorList>
            <person name="Fang Y."/>
            <person name="Liao Q."/>
        </authorList>
    </citation>
    <scope>NUCLEOTIDE SEQUENCE</scope>
    <source>
        <strain evidence="11">H3</strain>
        <tissue evidence="11">Leaf</tissue>
    </source>
</reference>
<dbReference type="PROSITE" id="PS50089">
    <property type="entry name" value="ZF_RING_2"/>
    <property type="match status" value="1"/>
</dbReference>
<evidence type="ECO:0000256" key="4">
    <source>
        <dbReference type="ARBA" id="ARBA00022771"/>
    </source>
</evidence>
<keyword evidence="12" id="KW-1185">Reference proteome</keyword>